<reference evidence="2" key="1">
    <citation type="submission" date="2016-02" db="EMBL/GenBank/DDBJ databases">
        <title>Comparative genomics of biotechnologically important yeasts.</title>
        <authorList>
            <consortium name="DOE Joint Genome Institute"/>
            <person name="Riley R."/>
            <person name="Haridas S."/>
            <person name="Wolfe K.H."/>
            <person name="Lopes M.R."/>
            <person name="Hittinger C.T."/>
            <person name="Goker M."/>
            <person name="Salamov A."/>
            <person name="Wisecaver J."/>
            <person name="Long T.M."/>
            <person name="Aerts A.L."/>
            <person name="Barry K."/>
            <person name="Choi C."/>
            <person name="Clum A."/>
            <person name="Coughlan A.Y."/>
            <person name="Deshpande S."/>
            <person name="Douglass A.P."/>
            <person name="Hanson S.J."/>
            <person name="Klenk H.-P."/>
            <person name="Labutti K."/>
            <person name="Lapidus A."/>
            <person name="Lindquist E."/>
            <person name="Lipzen A."/>
            <person name="Meier-Kolthoff J.P."/>
            <person name="Ohm R.A."/>
            <person name="Otillar R.P."/>
            <person name="Pangilinan J."/>
            <person name="Peng Y."/>
            <person name="Rokas A."/>
            <person name="Rosa C.A."/>
            <person name="Scheuner C."/>
            <person name="Sibirny A.A."/>
            <person name="Slot J.C."/>
            <person name="Stielow J.B."/>
            <person name="Sun H."/>
            <person name="Kurtzman C.P."/>
            <person name="Blackwell M."/>
            <person name="Jeffries T.W."/>
            <person name="Grigoriev I.V."/>
        </authorList>
    </citation>
    <scope>NUCLEOTIDE SEQUENCE [LARGE SCALE GENOMIC DNA]</scope>
    <source>
        <strain evidence="2">NRRL Y-17796</strain>
    </source>
</reference>
<dbReference type="AlphaFoldDB" id="A0A1E4TEE8"/>
<protein>
    <submittedName>
        <fullName evidence="1">Uncharacterized protein</fullName>
    </submittedName>
</protein>
<dbReference type="Proteomes" id="UP000095023">
    <property type="component" value="Unassembled WGS sequence"/>
</dbReference>
<organism evidence="1 2">
    <name type="scientific">Tortispora caseinolytica NRRL Y-17796</name>
    <dbReference type="NCBI Taxonomy" id="767744"/>
    <lineage>
        <taxon>Eukaryota</taxon>
        <taxon>Fungi</taxon>
        <taxon>Dikarya</taxon>
        <taxon>Ascomycota</taxon>
        <taxon>Saccharomycotina</taxon>
        <taxon>Trigonopsidomycetes</taxon>
        <taxon>Trigonopsidales</taxon>
        <taxon>Trigonopsidaceae</taxon>
        <taxon>Tortispora</taxon>
    </lineage>
</organism>
<evidence type="ECO:0000313" key="1">
    <source>
        <dbReference type="EMBL" id="ODV90141.1"/>
    </source>
</evidence>
<sequence length="79" mass="9006">MLCAFVTEMQIVQRNTSFNTLGICQPTPAYKLITLDYLSDRDAIKGSESYLLNRTADSSDRVKGFVSYRFDEEKLVEDS</sequence>
<keyword evidence="2" id="KW-1185">Reference proteome</keyword>
<accession>A0A1E4TEE8</accession>
<proteinExistence type="predicted"/>
<name>A0A1E4TEE8_9ASCO</name>
<dbReference type="EMBL" id="KV453842">
    <property type="protein sequence ID" value="ODV90141.1"/>
    <property type="molecule type" value="Genomic_DNA"/>
</dbReference>
<evidence type="ECO:0000313" key="2">
    <source>
        <dbReference type="Proteomes" id="UP000095023"/>
    </source>
</evidence>
<gene>
    <name evidence="1" type="ORF">CANCADRAFT_31191</name>
</gene>